<dbReference type="OrthoDB" id="2080803at2"/>
<dbReference type="InterPro" id="IPR019734">
    <property type="entry name" value="TPR_rpt"/>
</dbReference>
<dbReference type="InterPro" id="IPR051012">
    <property type="entry name" value="CellSynth/LPSAsmb/PSIAsmb"/>
</dbReference>
<dbReference type="Pfam" id="PF13181">
    <property type="entry name" value="TPR_8"/>
    <property type="match status" value="2"/>
</dbReference>
<dbReference type="Proteomes" id="UP000439550">
    <property type="component" value="Unassembled WGS sequence"/>
</dbReference>
<evidence type="ECO:0000313" key="5">
    <source>
        <dbReference type="Proteomes" id="UP000439550"/>
    </source>
</evidence>
<dbReference type="PANTHER" id="PTHR45586">
    <property type="entry name" value="TPR REPEAT-CONTAINING PROTEIN PA4667"/>
    <property type="match status" value="1"/>
</dbReference>
<feature type="repeat" description="TPR" evidence="3">
    <location>
        <begin position="170"/>
        <end position="203"/>
    </location>
</feature>
<name>A0A7X2D0U2_9LACT</name>
<protein>
    <submittedName>
        <fullName evidence="4">Tetratricopeptide repeat protein</fullName>
    </submittedName>
</protein>
<proteinExistence type="predicted"/>
<dbReference type="Pfam" id="PF13174">
    <property type="entry name" value="TPR_6"/>
    <property type="match status" value="1"/>
</dbReference>
<sequence>MSYSQETIDFLHQGDFVSMKKALENAIQYDAEPVLSDLAEYLQMMGFDSESHQIYNHILLTHPEDTSILINLAELAEDDGELDKALDYLYRIPEDDENYVAGLVKIADLYQYEGDFETSISKLEEAKALSDDPLVTFALAESYFNHAEYQKAITEYAKLSERKILHHTKISIYQRIGEAYAQLGNFENAVSFLEKSFEFDKSDETQYKIAILYLEMNNISRALSTFKALHQTGNDLINYELAYAQALQENGQNQEARKMAEKGLKKAPNSVMLLHFLSRLDYQLKDFSGAETQLMQALNLPEMHDETVFLLANLYFNQEDFEAVIRLEPLLEEQHLLAQWLFAQSYRALEEDEKANKAYQDLLETSLIENPEFLSDYIDYLREIGQIKAAKEYIKQYLEINPDDETMRNLLLD</sequence>
<dbReference type="PROSITE" id="PS50005">
    <property type="entry name" value="TPR"/>
    <property type="match status" value="1"/>
</dbReference>
<keyword evidence="5" id="KW-1185">Reference proteome</keyword>
<gene>
    <name evidence="4" type="ORF">GHI93_00480</name>
</gene>
<dbReference type="Gene3D" id="1.25.40.10">
    <property type="entry name" value="Tetratricopeptide repeat domain"/>
    <property type="match status" value="2"/>
</dbReference>
<dbReference type="PANTHER" id="PTHR45586:SF15">
    <property type="entry name" value="TPR REPEAT-CONTAINING PROTEIN YPIA"/>
    <property type="match status" value="1"/>
</dbReference>
<dbReference type="EMBL" id="WITJ01000001">
    <property type="protein sequence ID" value="MQW38425.1"/>
    <property type="molecule type" value="Genomic_DNA"/>
</dbReference>
<dbReference type="RefSeq" id="WP_153494601.1">
    <property type="nucleotide sequence ID" value="NZ_CBCRWP010000001.1"/>
</dbReference>
<dbReference type="InterPro" id="IPR011990">
    <property type="entry name" value="TPR-like_helical_dom_sf"/>
</dbReference>
<dbReference type="AlphaFoldDB" id="A0A7X2D0U2"/>
<evidence type="ECO:0000256" key="1">
    <source>
        <dbReference type="ARBA" id="ARBA00022737"/>
    </source>
</evidence>
<dbReference type="SUPFAM" id="SSF48452">
    <property type="entry name" value="TPR-like"/>
    <property type="match status" value="2"/>
</dbReference>
<accession>A0A7X2D0U2</accession>
<keyword evidence="2 3" id="KW-0802">TPR repeat</keyword>
<reference evidence="4 5" key="1">
    <citation type="submission" date="2019-10" db="EMBL/GenBank/DDBJ databases">
        <authorList>
            <person name="Dong K."/>
        </authorList>
    </citation>
    <scope>NUCLEOTIDE SEQUENCE [LARGE SCALE GENOMIC DNA]</scope>
    <source>
        <strain evidence="4 5">DSM 28960</strain>
    </source>
</reference>
<comment type="caution">
    <text evidence="4">The sequence shown here is derived from an EMBL/GenBank/DDBJ whole genome shotgun (WGS) entry which is preliminary data.</text>
</comment>
<dbReference type="SMART" id="SM00028">
    <property type="entry name" value="TPR"/>
    <property type="match status" value="5"/>
</dbReference>
<evidence type="ECO:0000256" key="3">
    <source>
        <dbReference type="PROSITE-ProRule" id="PRU00339"/>
    </source>
</evidence>
<evidence type="ECO:0000313" key="4">
    <source>
        <dbReference type="EMBL" id="MQW38425.1"/>
    </source>
</evidence>
<organism evidence="4 5">
    <name type="scientific">Lactococcus hircilactis</name>
    <dbReference type="NCBI Taxonomy" id="1494462"/>
    <lineage>
        <taxon>Bacteria</taxon>
        <taxon>Bacillati</taxon>
        <taxon>Bacillota</taxon>
        <taxon>Bacilli</taxon>
        <taxon>Lactobacillales</taxon>
        <taxon>Streptococcaceae</taxon>
        <taxon>Lactococcus</taxon>
    </lineage>
</organism>
<evidence type="ECO:0000256" key="2">
    <source>
        <dbReference type="ARBA" id="ARBA00022803"/>
    </source>
</evidence>
<keyword evidence="1" id="KW-0677">Repeat</keyword>